<dbReference type="AlphaFoldDB" id="A0A8C4SLS1"/>
<evidence type="ECO:0000256" key="2">
    <source>
        <dbReference type="SAM" id="SignalP"/>
    </source>
</evidence>
<feature type="signal peptide" evidence="2">
    <location>
        <begin position="1"/>
        <end position="16"/>
    </location>
</feature>
<reference evidence="4" key="2">
    <citation type="submission" date="2025-08" db="UniProtKB">
        <authorList>
            <consortium name="Ensembl"/>
        </authorList>
    </citation>
    <scope>IDENTIFICATION</scope>
</reference>
<keyword evidence="5" id="KW-1185">Reference proteome</keyword>
<organism evidence="4 5">
    <name type="scientific">Erpetoichthys calabaricus</name>
    <name type="common">Rope fish</name>
    <name type="synonym">Calamoichthys calabaricus</name>
    <dbReference type="NCBI Taxonomy" id="27687"/>
    <lineage>
        <taxon>Eukaryota</taxon>
        <taxon>Metazoa</taxon>
        <taxon>Chordata</taxon>
        <taxon>Craniata</taxon>
        <taxon>Vertebrata</taxon>
        <taxon>Euteleostomi</taxon>
        <taxon>Actinopterygii</taxon>
        <taxon>Polypteriformes</taxon>
        <taxon>Polypteridae</taxon>
        <taxon>Erpetoichthys</taxon>
    </lineage>
</organism>
<evidence type="ECO:0000259" key="3">
    <source>
        <dbReference type="Pfam" id="PF00048"/>
    </source>
</evidence>
<reference evidence="4" key="3">
    <citation type="submission" date="2025-09" db="UniProtKB">
        <authorList>
            <consortium name="Ensembl"/>
        </authorList>
    </citation>
    <scope>IDENTIFICATION</scope>
</reference>
<dbReference type="Ensembl" id="ENSECRT00000018744.1">
    <property type="protein sequence ID" value="ENSECRP00000018373.1"/>
    <property type="gene ID" value="ENSECRG00000012287.1"/>
</dbReference>
<evidence type="ECO:0000313" key="5">
    <source>
        <dbReference type="Proteomes" id="UP000694620"/>
    </source>
</evidence>
<dbReference type="SUPFAM" id="SSF54117">
    <property type="entry name" value="Interleukin 8-like chemokines"/>
    <property type="match status" value="1"/>
</dbReference>
<keyword evidence="2" id="KW-0732">Signal</keyword>
<accession>A0A8C4SLS1</accession>
<dbReference type="GO" id="GO:0006955">
    <property type="term" value="P:immune response"/>
    <property type="evidence" value="ECO:0007669"/>
    <property type="project" value="InterPro"/>
</dbReference>
<feature type="domain" description="Chemokine interleukin-8-like" evidence="3">
    <location>
        <begin position="22"/>
        <end position="57"/>
    </location>
</feature>
<feature type="chain" id="PRO_5034178818" description="Chemokine interleukin-8-like domain-containing protein" evidence="2">
    <location>
        <begin position="17"/>
        <end position="69"/>
    </location>
</feature>
<name>A0A8C4SLS1_ERPCA</name>
<reference evidence="4" key="1">
    <citation type="submission" date="2021-06" db="EMBL/GenBank/DDBJ databases">
        <authorList>
            <consortium name="Wellcome Sanger Institute Data Sharing"/>
        </authorList>
    </citation>
    <scope>NUCLEOTIDE SEQUENCE [LARGE SCALE GENOMIC DNA]</scope>
</reference>
<dbReference type="InterPro" id="IPR036048">
    <property type="entry name" value="Interleukin_8-like_sf"/>
</dbReference>
<dbReference type="Gene3D" id="2.40.50.40">
    <property type="match status" value="1"/>
</dbReference>
<dbReference type="GO" id="GO:0005615">
    <property type="term" value="C:extracellular space"/>
    <property type="evidence" value="ECO:0007669"/>
    <property type="project" value="UniProtKB-KW"/>
</dbReference>
<dbReference type="Proteomes" id="UP000694620">
    <property type="component" value="Chromosome 9"/>
</dbReference>
<evidence type="ECO:0000256" key="1">
    <source>
        <dbReference type="ARBA" id="ARBA00022514"/>
    </source>
</evidence>
<protein>
    <recommendedName>
        <fullName evidence="3">Chemokine interleukin-8-like domain-containing protein</fullName>
    </recommendedName>
</protein>
<dbReference type="InterPro" id="IPR001811">
    <property type="entry name" value="Chemokine_IL8-like_dom"/>
</dbReference>
<evidence type="ECO:0000313" key="4">
    <source>
        <dbReference type="Ensembl" id="ENSECRP00000018373.1"/>
    </source>
</evidence>
<dbReference type="GO" id="GO:0008009">
    <property type="term" value="F:chemokine activity"/>
    <property type="evidence" value="ECO:0007669"/>
    <property type="project" value="InterPro"/>
</dbReference>
<keyword evidence="1" id="KW-0202">Cytokine</keyword>
<dbReference type="Pfam" id="PF00048">
    <property type="entry name" value="IL8"/>
    <property type="match status" value="1"/>
</dbReference>
<proteinExistence type="predicted"/>
<sequence>MYFLKLYIALYLSANASHVPDECCFSFYPKRLPIKSISHLKTTSSSCPVAGVILHVKQTAIMRWTSNFY</sequence>